<keyword evidence="3" id="KW-1185">Reference proteome</keyword>
<sequence length="99" mass="9973">MDDSDIDEFQPRAYPPSILIGGAGLVVVIAGLVVSVLMVSAASVSGPHVSPAARIPPAATPMASATTVAGEPAPPNNLEGFVAHLTPQLPALDRLLQAP</sequence>
<name>A0ABX2JSL3_9MYCO</name>
<evidence type="ECO:0000313" key="3">
    <source>
        <dbReference type="Proteomes" id="UP000708347"/>
    </source>
</evidence>
<proteinExistence type="predicted"/>
<keyword evidence="1" id="KW-1133">Transmembrane helix</keyword>
<keyword evidence="1" id="KW-0472">Membrane</keyword>
<dbReference type="RefSeq" id="WP_174396444.1">
    <property type="nucleotide sequence ID" value="NZ_VBSB01000002.1"/>
</dbReference>
<evidence type="ECO:0000256" key="1">
    <source>
        <dbReference type="SAM" id="Phobius"/>
    </source>
</evidence>
<dbReference type="Proteomes" id="UP000708347">
    <property type="component" value="Unassembled WGS sequence"/>
</dbReference>
<keyword evidence="1" id="KW-0812">Transmembrane</keyword>
<accession>A0ABX2JSL3</accession>
<organism evidence="2 3">
    <name type="scientific">Mycolicibacterium sphagni</name>
    <dbReference type="NCBI Taxonomy" id="1786"/>
    <lineage>
        <taxon>Bacteria</taxon>
        <taxon>Bacillati</taxon>
        <taxon>Actinomycetota</taxon>
        <taxon>Actinomycetes</taxon>
        <taxon>Mycobacteriales</taxon>
        <taxon>Mycobacteriaceae</taxon>
        <taxon>Mycolicibacterium</taxon>
    </lineage>
</organism>
<feature type="transmembrane region" description="Helical" evidence="1">
    <location>
        <begin position="20"/>
        <end position="44"/>
    </location>
</feature>
<reference evidence="2 3" key="1">
    <citation type="submission" date="2019-05" db="EMBL/GenBank/DDBJ databases">
        <title>Mycolicibacterium sphagni ENV482 genome assembly.</title>
        <authorList>
            <person name="Chen W."/>
            <person name="Faulkner N.W."/>
            <person name="Hyman M.R."/>
        </authorList>
    </citation>
    <scope>NUCLEOTIDE SEQUENCE [LARGE SCALE GENOMIC DNA]</scope>
    <source>
        <strain evidence="2 3">ENV482</strain>
    </source>
</reference>
<dbReference type="EMBL" id="VBSB01000002">
    <property type="protein sequence ID" value="NTY58487.1"/>
    <property type="molecule type" value="Genomic_DNA"/>
</dbReference>
<comment type="caution">
    <text evidence="2">The sequence shown here is derived from an EMBL/GenBank/DDBJ whole genome shotgun (WGS) entry which is preliminary data.</text>
</comment>
<evidence type="ECO:0000313" key="2">
    <source>
        <dbReference type="EMBL" id="NTY58487.1"/>
    </source>
</evidence>
<protein>
    <submittedName>
        <fullName evidence="2">Uncharacterized protein</fullName>
    </submittedName>
</protein>
<gene>
    <name evidence="2" type="ORF">FEG63_02830</name>
</gene>